<dbReference type="GO" id="GO:0019799">
    <property type="term" value="F:tubulin N-acetyltransferase activity"/>
    <property type="evidence" value="ECO:0007669"/>
    <property type="project" value="UniProtKB-UniRule"/>
</dbReference>
<comment type="catalytic activity">
    <reaction evidence="3">
        <text>L-lysyl-[alpha-tubulin] + acetyl-CoA = N(6)-acetyl-L-lysyl-[alpha-tubulin] + CoA + H(+)</text>
        <dbReference type="Rhea" id="RHEA:15277"/>
        <dbReference type="Rhea" id="RHEA-COMP:11278"/>
        <dbReference type="Rhea" id="RHEA-COMP:11279"/>
        <dbReference type="ChEBI" id="CHEBI:15378"/>
        <dbReference type="ChEBI" id="CHEBI:29969"/>
        <dbReference type="ChEBI" id="CHEBI:57287"/>
        <dbReference type="ChEBI" id="CHEBI:57288"/>
        <dbReference type="ChEBI" id="CHEBI:61930"/>
        <dbReference type="EC" id="2.3.1.108"/>
    </reaction>
</comment>
<evidence type="ECO:0000256" key="1">
    <source>
        <dbReference type="ARBA" id="ARBA00022679"/>
    </source>
</evidence>
<dbReference type="GO" id="GO:0070507">
    <property type="term" value="P:regulation of microtubule cytoskeleton organization"/>
    <property type="evidence" value="ECO:0007669"/>
    <property type="project" value="UniProtKB-UniRule"/>
</dbReference>
<reference evidence="6 7" key="1">
    <citation type="submission" date="2017-03" db="EMBL/GenBank/DDBJ databases">
        <title>An alternative strategy for trypanosome survival in the mammalian bloodstream revealed through genome and transcriptome analysis of the ubiquitous bovine parasite Trypanosoma (Megatrypanum) theileri.</title>
        <authorList>
            <person name="Kelly S."/>
            <person name="Ivens A."/>
            <person name="Mott A."/>
            <person name="O'Neill E."/>
            <person name="Emms D."/>
            <person name="Macleod O."/>
            <person name="Voorheis P."/>
            <person name="Matthews J."/>
            <person name="Matthews K."/>
            <person name="Carrington M."/>
        </authorList>
    </citation>
    <scope>NUCLEOTIDE SEQUENCE [LARGE SCALE GENOMIC DNA]</scope>
    <source>
        <strain evidence="6">Edinburgh</strain>
    </source>
</reference>
<evidence type="ECO:0000256" key="3">
    <source>
        <dbReference type="HAMAP-Rule" id="MF_03130"/>
    </source>
</evidence>
<feature type="compositionally biased region" description="Low complexity" evidence="4">
    <location>
        <begin position="213"/>
        <end position="228"/>
    </location>
</feature>
<organism evidence="6 7">
    <name type="scientific">Trypanosoma theileri</name>
    <dbReference type="NCBI Taxonomy" id="67003"/>
    <lineage>
        <taxon>Eukaryota</taxon>
        <taxon>Discoba</taxon>
        <taxon>Euglenozoa</taxon>
        <taxon>Kinetoplastea</taxon>
        <taxon>Metakinetoplastina</taxon>
        <taxon>Trypanosomatida</taxon>
        <taxon>Trypanosomatidae</taxon>
        <taxon>Trypanosoma</taxon>
    </lineage>
</organism>
<keyword evidence="1 3" id="KW-0808">Transferase</keyword>
<dbReference type="HAMAP" id="MF_03130">
    <property type="entry name" value="mec17"/>
    <property type="match status" value="1"/>
</dbReference>
<dbReference type="InterPro" id="IPR016181">
    <property type="entry name" value="Acyl_CoA_acyltransferase"/>
</dbReference>
<feature type="domain" description="N-acetyltransferase" evidence="5">
    <location>
        <begin position="7"/>
        <end position="190"/>
    </location>
</feature>
<keyword evidence="2 3" id="KW-0012">Acyltransferase</keyword>
<dbReference type="SUPFAM" id="SSF55729">
    <property type="entry name" value="Acyl-CoA N-acyltransferases (Nat)"/>
    <property type="match status" value="1"/>
</dbReference>
<proteinExistence type="inferred from homology"/>
<dbReference type="Gene3D" id="3.40.630.30">
    <property type="match status" value="1"/>
</dbReference>
<dbReference type="FunFam" id="3.40.630.30:FF:000166">
    <property type="entry name" value="Alpha-tubulin N-acetyltransferase"/>
    <property type="match status" value="1"/>
</dbReference>
<gene>
    <name evidence="6" type="ORF">TM35_000331920</name>
</gene>
<feature type="binding site" evidence="3">
    <location>
        <begin position="124"/>
        <end position="137"/>
    </location>
    <ligand>
        <name>acetyl-CoA</name>
        <dbReference type="ChEBI" id="CHEBI:57288"/>
    </ligand>
</feature>
<comment type="similarity">
    <text evidence="3">Belongs to the acetyltransferase ATAT1 family.</text>
</comment>
<evidence type="ECO:0000313" key="6">
    <source>
        <dbReference type="EMBL" id="ORC85735.1"/>
    </source>
</evidence>
<dbReference type="AlphaFoldDB" id="A0A1X0NLY3"/>
<comment type="function">
    <text evidence="3">Specifically acetylates 'Lys-40' in alpha-tubulin on the lumenal side of microtubules. Promotes microtubule destabilization and accelerates microtubule dynamics; this activity may be independent of acetylation activity. Acetylates alpha-tubulin with a slow enzymatic rate, due to a catalytic site that is not optimized for acetyl transfer. Enters the microtubule through each end and diffuses quickly throughout the lumen of microtubules. Acetylates only long/old microtubules because of its slow acetylation rate since it does not have time to act on dynamically unstable microtubules before the enzyme is released.</text>
</comment>
<accession>A0A1X0NLY3</accession>
<dbReference type="PANTHER" id="PTHR12327:SF0">
    <property type="entry name" value="ALPHA-TUBULIN N-ACETYLTRANSFERASE 1"/>
    <property type="match status" value="1"/>
</dbReference>
<feature type="region of interest" description="Disordered" evidence="4">
    <location>
        <begin position="208"/>
        <end position="268"/>
    </location>
</feature>
<dbReference type="GeneID" id="39988728"/>
<dbReference type="EMBL" id="NBCO01000033">
    <property type="protein sequence ID" value="ORC85735.1"/>
    <property type="molecule type" value="Genomic_DNA"/>
</dbReference>
<feature type="region of interest" description="Disordered" evidence="4">
    <location>
        <begin position="283"/>
        <end position="337"/>
    </location>
</feature>
<evidence type="ECO:0000313" key="7">
    <source>
        <dbReference type="Proteomes" id="UP000192257"/>
    </source>
</evidence>
<dbReference type="RefSeq" id="XP_028879801.1">
    <property type="nucleotide sequence ID" value="XM_029028948.1"/>
</dbReference>
<evidence type="ECO:0000259" key="5">
    <source>
        <dbReference type="PROSITE" id="PS51730"/>
    </source>
</evidence>
<dbReference type="Proteomes" id="UP000192257">
    <property type="component" value="Unassembled WGS sequence"/>
</dbReference>
<feature type="binding site" evidence="3">
    <location>
        <begin position="160"/>
        <end position="169"/>
    </location>
    <ligand>
        <name>acetyl-CoA</name>
        <dbReference type="ChEBI" id="CHEBI:57288"/>
    </ligand>
</feature>
<protein>
    <recommendedName>
        <fullName evidence="3">Alpha-tubulin N-acetyltransferase</fullName>
        <shortName evidence="3">Alpha-TAT</shortName>
        <shortName evidence="3">TAT</shortName>
        <ecNumber evidence="3">2.3.1.108</ecNumber>
    </recommendedName>
    <alternativeName>
        <fullName evidence="3">Acetyltransferase mec-17 homolog</fullName>
    </alternativeName>
</protein>
<evidence type="ECO:0000256" key="2">
    <source>
        <dbReference type="ARBA" id="ARBA00023315"/>
    </source>
</evidence>
<feature type="site" description="Crucial for catalytic activity" evidence="3">
    <location>
        <position position="63"/>
    </location>
</feature>
<dbReference type="EC" id="2.3.1.108" evidence="3"/>
<dbReference type="OrthoDB" id="447510at2759"/>
<comment type="caution">
    <text evidence="6">The sequence shown here is derived from an EMBL/GenBank/DDBJ whole genome shotgun (WGS) entry which is preliminary data.</text>
</comment>
<dbReference type="InterPro" id="IPR007965">
    <property type="entry name" value="GNAT_ATAT"/>
</dbReference>
<dbReference type="VEuPathDB" id="TriTrypDB:TM35_000331920"/>
<dbReference type="GO" id="GO:0005874">
    <property type="term" value="C:microtubule"/>
    <property type="evidence" value="ECO:0007669"/>
    <property type="project" value="InterPro"/>
</dbReference>
<sequence length="337" mass="38046">MTYAPPADGPSSSSLPLLQLPNGVTAWDGAALDDERRLHNADGHADRLMQTINILGVRSKEAQSLHTVLTSVARLRENRQARLYLACHDGHGVGILKVGVKKLFITHPSQRGLVEMDPLCVLDFFVETSCQRQGFGKMLFDFMLSHEGLRPEEVAIDRPSVKFLSFLRKYYGLVEYTPQSNNFVVFHRYFDRWQPRGRQCRNLEPLHKGYASQQQQQQQRQQQQQLLLKEQKEHQQQQQHPQSTAQKTTGGPLHPSSSSSSGATEGRHKTAYELQYEEYMRDQEFRAKKQETGTRGMSPAKPVSSAEICAASCGARRRTSPTRSGVPYNIISGAPER</sequence>
<dbReference type="PANTHER" id="PTHR12327">
    <property type="entry name" value="ALPHA-TUBULIN N-ACETYLTRANSFERASE 1"/>
    <property type="match status" value="1"/>
</dbReference>
<feature type="compositionally biased region" description="Basic and acidic residues" evidence="4">
    <location>
        <begin position="283"/>
        <end position="292"/>
    </location>
</feature>
<name>A0A1X0NLY3_9TRYP</name>
<keyword evidence="7" id="KW-1185">Reference proteome</keyword>
<dbReference type="InterPro" id="IPR038746">
    <property type="entry name" value="Atat"/>
</dbReference>
<dbReference type="PROSITE" id="PS51730">
    <property type="entry name" value="GNAT_ATAT"/>
    <property type="match status" value="1"/>
</dbReference>
<evidence type="ECO:0000256" key="4">
    <source>
        <dbReference type="SAM" id="MobiDB-lite"/>
    </source>
</evidence>
<dbReference type="Pfam" id="PF05301">
    <property type="entry name" value="Acetyltransf_16"/>
    <property type="match status" value="1"/>
</dbReference>